<feature type="compositionally biased region" description="Polar residues" evidence="1">
    <location>
        <begin position="104"/>
        <end position="113"/>
    </location>
</feature>
<feature type="transmembrane region" description="Helical" evidence="2">
    <location>
        <begin position="231"/>
        <end position="249"/>
    </location>
</feature>
<feature type="transmembrane region" description="Helical" evidence="2">
    <location>
        <begin position="907"/>
        <end position="923"/>
    </location>
</feature>
<feature type="transmembrane region" description="Helical" evidence="2">
    <location>
        <begin position="1311"/>
        <end position="1332"/>
    </location>
</feature>
<feature type="transmembrane region" description="Helical" evidence="2">
    <location>
        <begin position="1146"/>
        <end position="1166"/>
    </location>
</feature>
<feature type="transmembrane region" description="Helical" evidence="2">
    <location>
        <begin position="476"/>
        <end position="494"/>
    </location>
</feature>
<feature type="transmembrane region" description="Helical" evidence="2">
    <location>
        <begin position="929"/>
        <end position="947"/>
    </location>
</feature>
<feature type="transmembrane region" description="Helical" evidence="2">
    <location>
        <begin position="396"/>
        <end position="416"/>
    </location>
</feature>
<keyword evidence="4" id="KW-1185">Reference proteome</keyword>
<feature type="transmembrane region" description="Helical" evidence="2">
    <location>
        <begin position="1522"/>
        <end position="1542"/>
    </location>
</feature>
<feature type="transmembrane region" description="Helical" evidence="2">
    <location>
        <begin position="1369"/>
        <end position="1385"/>
    </location>
</feature>
<feature type="transmembrane region" description="Helical" evidence="2">
    <location>
        <begin position="959"/>
        <end position="984"/>
    </location>
</feature>
<feature type="transmembrane region" description="Helical" evidence="2">
    <location>
        <begin position="1450"/>
        <end position="1469"/>
    </location>
</feature>
<feature type="transmembrane region" description="Helical" evidence="2">
    <location>
        <begin position="752"/>
        <end position="769"/>
    </location>
</feature>
<feature type="transmembrane region" description="Helical" evidence="2">
    <location>
        <begin position="1087"/>
        <end position="1115"/>
    </location>
</feature>
<feature type="transmembrane region" description="Helical" evidence="2">
    <location>
        <begin position="692"/>
        <end position="713"/>
    </location>
</feature>
<feature type="transmembrane region" description="Helical" evidence="2">
    <location>
        <begin position="876"/>
        <end position="895"/>
    </location>
</feature>
<accession>A0A8J3VN46</accession>
<feature type="transmembrane region" description="Helical" evidence="2">
    <location>
        <begin position="720"/>
        <end position="746"/>
    </location>
</feature>
<feature type="transmembrane region" description="Helical" evidence="2">
    <location>
        <begin position="781"/>
        <end position="807"/>
    </location>
</feature>
<feature type="transmembrane region" description="Helical" evidence="2">
    <location>
        <begin position="990"/>
        <end position="1009"/>
    </location>
</feature>
<feature type="transmembrane region" description="Helical" evidence="2">
    <location>
        <begin position="1202"/>
        <end position="1225"/>
    </location>
</feature>
<dbReference type="NCBIfam" id="NF047321">
    <property type="entry name" value="SCO7613_CTERM"/>
    <property type="match status" value="1"/>
</dbReference>
<feature type="transmembrane region" description="Helical" evidence="2">
    <location>
        <begin position="1397"/>
        <end position="1415"/>
    </location>
</feature>
<organism evidence="3 4">
    <name type="scientific">Rugosimonospora africana</name>
    <dbReference type="NCBI Taxonomy" id="556532"/>
    <lineage>
        <taxon>Bacteria</taxon>
        <taxon>Bacillati</taxon>
        <taxon>Actinomycetota</taxon>
        <taxon>Actinomycetes</taxon>
        <taxon>Micromonosporales</taxon>
        <taxon>Micromonosporaceae</taxon>
        <taxon>Rugosimonospora</taxon>
    </lineage>
</organism>
<sequence length="1560" mass="157482">MITQMQFRNRDMVDERSLLMRRIQGAIATRSLLQESVAARRGSPRQAGVKAAPRRRLSPLPGLSRQRTATETPPPPVDEVRTVTGRPIRPGKRVPMPERPKTTHAPQPETSTRTTQNALLWLGALLFAVTGTGYLLRELQDGARIVVFALLAVAILAAPLPIARRGLVSTAETLASVGLLFVLLEGYAIWATDALAGSGMSGAAFAGLVCLATAGVAAGYRTISHLVAPRFAGILLLQPVLPLLFAGVIHGVAGWSAILAAVGAQDLALAIVLRQRQNRVARPPAKSIIEAEEIEVAEEIDEHAAEGTPYLRDAVWILHGLAVLAAVVCAVVTLAGAHATTVVLGGAAGLLLAATVGLGGGLTLRRWPLPDVAAGLATAALICAIGRVTAVTLPGWGLVMTGLAILVAGVTVRLLGPLAHQGPRLAGALSAGVLALILLGRGFDAIVGPLRASSPAWHAHLGSYAHTVAKSAGPGAGQLALAAIILTAAALTMLPRQDRTDGAVAGFTLTLLLVPAGLSLPWAAVPLVLVLAAVALGAYALIAPTNRSSWVRIGAAAIVGCYAVGVALARPEAAALALSGLTIFGAAIGIAPRLAETSLGPNADRAAEAGWAGAAFALPGAVAFATAGTAQSTDSGPVPVLAASFLAVAGTLTATAVNQVARGRPAPLVVAGSTLGAGAVAVAAFVSGGVPLVDIGIAALLLISAVMLCLAPWMDVSRRIAGVAGGSDIAATAVTAASVAAVARVAGLLAPGYQLATAAVLVLLVAAGVRAMPAEWRRGPIVGGSLVGTVVGLIAGVEAVRGAFAALDAVAPVWHTDLAHWSAHISGPFGAQVPLALVLLAAAAAVALPAPASYAVSSVGIGLAALAAPAALDLPWWSPILFSGVAATGIGIAAGRSTVREAAWARYSMATVLFADTIGASLVRPGVTAQTLLVSTLILAAIAWAAATTLRAHENATHLVLIGGFALSAALATLPAGAACLALASGATWSFALTAALAGLCVGLAATAVACYNTEVLLPFATAGVALVGTTIAVITLATSLPLVVYAAAAALLAVLAELLRAAVTVRRDALPPEQQRGRPLPLPRRPGHVLMLAAGPATVLAAVALAPSVGAAVIGPYQWVESVWTGAPATSLAALGPFTHWVGDATSVAAALILTLAGALGAVGFGGRPEVVTRRAVSVVIPGLAITLLIAPYALRMPWPAGPVLALVVAVLAGLGLALTATPVGTTDTPQRPARTLVLVICLLAGGAGLAGSLATQSMTLWALAITAAGGVTAAMLGRSRTARVVGWLVTAFAGHLLALVAGLSAGLPVYWSAFLVALVAAAMLVVASLLPRLRQPQAASEAITVEASAYAGAVLALALAARSLPHLAVFTCAWGVVLSVAASRPNRPRLYRNALIWFAIAHELAAWFLLMYVSKVALPEAYTLAVAVAALVIGYLRARRDPDVSSWLAYGVALVAAFLPSLVIVLTTNETPTRRGVLIVGAAATVVFGSWRRQQAPVVVGGVALAVAALHELAVVSTTALLWTIMALVGAVLVGLGANFEKRRRDIQRLRGALGRLR</sequence>
<name>A0A8J3VN46_9ACTN</name>
<feature type="transmembrane region" description="Helical" evidence="2">
    <location>
        <begin position="854"/>
        <end position="870"/>
    </location>
</feature>
<feature type="transmembrane region" description="Helical" evidence="2">
    <location>
        <begin position="255"/>
        <end position="273"/>
    </location>
</feature>
<keyword evidence="2" id="KW-0812">Transmembrane</keyword>
<feature type="transmembrane region" description="Helical" evidence="2">
    <location>
        <begin position="198"/>
        <end position="219"/>
    </location>
</feature>
<feature type="transmembrane region" description="Helical" evidence="2">
    <location>
        <begin position="668"/>
        <end position="686"/>
    </location>
</feature>
<keyword evidence="2" id="KW-1133">Transmembrane helix</keyword>
<feature type="region of interest" description="Disordered" evidence="1">
    <location>
        <begin position="37"/>
        <end position="113"/>
    </location>
</feature>
<feature type="transmembrane region" description="Helical" evidence="2">
    <location>
        <begin position="1237"/>
        <end position="1256"/>
    </location>
</feature>
<gene>
    <name evidence="3" type="ORF">Raf01_02130</name>
</gene>
<feature type="transmembrane region" description="Helical" evidence="2">
    <location>
        <begin position="607"/>
        <end position="628"/>
    </location>
</feature>
<feature type="transmembrane region" description="Helical" evidence="2">
    <location>
        <begin position="142"/>
        <end position="162"/>
    </location>
</feature>
<feature type="transmembrane region" description="Helical" evidence="2">
    <location>
        <begin position="343"/>
        <end position="364"/>
    </location>
</feature>
<feature type="transmembrane region" description="Helical" evidence="2">
    <location>
        <begin position="118"/>
        <end position="136"/>
    </location>
</feature>
<protein>
    <submittedName>
        <fullName evidence="3">Uncharacterized protein</fullName>
    </submittedName>
</protein>
<feature type="transmembrane region" description="Helical" evidence="2">
    <location>
        <begin position="575"/>
        <end position="595"/>
    </location>
</feature>
<dbReference type="InterPro" id="IPR058062">
    <property type="entry name" value="SCO7613_C"/>
</dbReference>
<feature type="transmembrane region" description="Helical" evidence="2">
    <location>
        <begin position="549"/>
        <end position="569"/>
    </location>
</feature>
<evidence type="ECO:0000256" key="2">
    <source>
        <dbReference type="SAM" id="Phobius"/>
    </source>
</evidence>
<keyword evidence="2" id="KW-0472">Membrane</keyword>
<feature type="transmembrane region" description="Helical" evidence="2">
    <location>
        <begin position="1178"/>
        <end position="1196"/>
    </location>
</feature>
<feature type="transmembrane region" description="Helical" evidence="2">
    <location>
        <begin position="425"/>
        <end position="443"/>
    </location>
</feature>
<evidence type="ECO:0000256" key="1">
    <source>
        <dbReference type="SAM" id="MobiDB-lite"/>
    </source>
</evidence>
<feature type="transmembrane region" description="Helical" evidence="2">
    <location>
        <begin position="1344"/>
        <end position="1363"/>
    </location>
</feature>
<feature type="transmembrane region" description="Helical" evidence="2">
    <location>
        <begin position="1016"/>
        <end position="1038"/>
    </location>
</feature>
<reference evidence="3" key="1">
    <citation type="submission" date="2021-01" db="EMBL/GenBank/DDBJ databases">
        <title>Whole genome shotgun sequence of Rugosimonospora africana NBRC 104875.</title>
        <authorList>
            <person name="Komaki H."/>
            <person name="Tamura T."/>
        </authorList>
    </citation>
    <scope>NUCLEOTIDE SEQUENCE</scope>
    <source>
        <strain evidence="3">NBRC 104875</strain>
    </source>
</reference>
<feature type="transmembrane region" description="Helical" evidence="2">
    <location>
        <begin position="1286"/>
        <end position="1305"/>
    </location>
</feature>
<comment type="caution">
    <text evidence="3">The sequence shown here is derived from an EMBL/GenBank/DDBJ whole genome shotgun (WGS) entry which is preliminary data.</text>
</comment>
<feature type="transmembrane region" description="Helical" evidence="2">
    <location>
        <begin position="316"/>
        <end position="337"/>
    </location>
</feature>
<proteinExistence type="predicted"/>
<feature type="transmembrane region" description="Helical" evidence="2">
    <location>
        <begin position="1500"/>
        <end position="1516"/>
    </location>
</feature>
<feature type="transmembrane region" description="Helical" evidence="2">
    <location>
        <begin position="524"/>
        <end position="542"/>
    </location>
</feature>
<dbReference type="Proteomes" id="UP000642748">
    <property type="component" value="Unassembled WGS sequence"/>
</dbReference>
<feature type="transmembrane region" description="Helical" evidence="2">
    <location>
        <begin position="1475"/>
        <end position="1493"/>
    </location>
</feature>
<feature type="transmembrane region" description="Helical" evidence="2">
    <location>
        <begin position="640"/>
        <end position="661"/>
    </location>
</feature>
<feature type="transmembrane region" description="Helical" evidence="2">
    <location>
        <begin position="501"/>
        <end position="518"/>
    </location>
</feature>
<evidence type="ECO:0000313" key="3">
    <source>
        <dbReference type="EMBL" id="GIH12041.1"/>
    </source>
</evidence>
<dbReference type="EMBL" id="BONZ01000003">
    <property type="protein sequence ID" value="GIH12041.1"/>
    <property type="molecule type" value="Genomic_DNA"/>
</dbReference>
<feature type="transmembrane region" description="Helical" evidence="2">
    <location>
        <begin position="827"/>
        <end position="847"/>
    </location>
</feature>
<feature type="transmembrane region" description="Helical" evidence="2">
    <location>
        <begin position="371"/>
        <end position="390"/>
    </location>
</feature>
<feature type="transmembrane region" description="Helical" evidence="2">
    <location>
        <begin position="1421"/>
        <end position="1438"/>
    </location>
</feature>
<feature type="compositionally biased region" description="Low complexity" evidence="1">
    <location>
        <begin position="58"/>
        <end position="67"/>
    </location>
</feature>
<feature type="transmembrane region" description="Helical" evidence="2">
    <location>
        <begin position="1262"/>
        <end position="1279"/>
    </location>
</feature>
<feature type="transmembrane region" description="Helical" evidence="2">
    <location>
        <begin position="174"/>
        <end position="192"/>
    </location>
</feature>
<evidence type="ECO:0000313" key="4">
    <source>
        <dbReference type="Proteomes" id="UP000642748"/>
    </source>
</evidence>
<feature type="transmembrane region" description="Helical" evidence="2">
    <location>
        <begin position="1044"/>
        <end position="1066"/>
    </location>
</feature>